<evidence type="ECO:0000256" key="2">
    <source>
        <dbReference type="ARBA" id="ARBA00022525"/>
    </source>
</evidence>
<dbReference type="Proteomes" id="UP001623232">
    <property type="component" value="Chromosome"/>
</dbReference>
<evidence type="ECO:0000313" key="3">
    <source>
        <dbReference type="EMBL" id="WZK90209.1"/>
    </source>
</evidence>
<comment type="subcellular location">
    <subcellularLocation>
        <location evidence="1">Secreted</location>
    </subcellularLocation>
</comment>
<dbReference type="PANTHER" id="PTHR38340:SF1">
    <property type="entry name" value="S-LAYER PROTEIN"/>
    <property type="match status" value="1"/>
</dbReference>
<keyword evidence="2" id="KW-0964">Secreted</keyword>
<accession>A0ABZ2XZF5</accession>
<reference evidence="3 4" key="1">
    <citation type="submission" date="2023-04" db="EMBL/GenBank/DDBJ databases">
        <title>Complete genome sequence of Alisedimentitalea scapharcae.</title>
        <authorList>
            <person name="Rong J.-C."/>
            <person name="Yi M.-L."/>
            <person name="Zhao Q."/>
        </authorList>
    </citation>
    <scope>NUCLEOTIDE SEQUENCE [LARGE SCALE GENOMIC DNA]</scope>
    <source>
        <strain evidence="3 4">KCTC 42119</strain>
    </source>
</reference>
<dbReference type="PRINTS" id="PR00313">
    <property type="entry name" value="CABNDNGRPT"/>
</dbReference>
<dbReference type="RefSeq" id="WP_406648763.1">
    <property type="nucleotide sequence ID" value="NZ_CP123584.1"/>
</dbReference>
<dbReference type="Pfam" id="PF00353">
    <property type="entry name" value="HemolysinCabind"/>
    <property type="match status" value="3"/>
</dbReference>
<proteinExistence type="predicted"/>
<dbReference type="InterPro" id="IPR050557">
    <property type="entry name" value="RTX_toxin/Mannuronan_C5-epim"/>
</dbReference>
<dbReference type="PANTHER" id="PTHR38340">
    <property type="entry name" value="S-LAYER PROTEIN"/>
    <property type="match status" value="1"/>
</dbReference>
<name>A0ABZ2XZF5_9RHOB</name>
<evidence type="ECO:0000256" key="1">
    <source>
        <dbReference type="ARBA" id="ARBA00004613"/>
    </source>
</evidence>
<evidence type="ECO:0000313" key="4">
    <source>
        <dbReference type="Proteomes" id="UP001623232"/>
    </source>
</evidence>
<dbReference type="Gene3D" id="2.150.10.10">
    <property type="entry name" value="Serralysin-like metalloprotease, C-terminal"/>
    <property type="match status" value="2"/>
</dbReference>
<dbReference type="InterPro" id="IPR001343">
    <property type="entry name" value="Hemolysn_Ca-bd"/>
</dbReference>
<dbReference type="InterPro" id="IPR011049">
    <property type="entry name" value="Serralysin-like_metalloprot_C"/>
</dbReference>
<protein>
    <submittedName>
        <fullName evidence="3">Calcium-binding protein</fullName>
    </submittedName>
</protein>
<gene>
    <name evidence="3" type="ORF">QEZ52_06585</name>
</gene>
<keyword evidence="4" id="KW-1185">Reference proteome</keyword>
<dbReference type="SUPFAM" id="SSF51120">
    <property type="entry name" value="beta-Roll"/>
    <property type="match status" value="2"/>
</dbReference>
<sequence length="685" mass="71065">MPITESTQRILGEVGDPQLIANTIARSQPINLKVTGLSDGGFVATWRESDVKVNFAIGTTTNTEINDLFAQRYDAYGTAVGSAFSLETTAGIWPGQHHTIPLADGGFTVVFERLENTGTSPNPPIRGVQHNTYDGMGDLVASVDLPIPSDLSGLAGLKLVDSVRLSDGKIGLLYSLANPGPTFLVPDSTLLNLVIQDPTNPDALVEPRELASSSLASATLVEGADGGFVLVMAQFTDDGGSTRILSQRFDASGTAVDLLPVTILTTPHYLNEVVATGLDGGDLQLSWAQGVGTIYNDAFNGDIMSLRITSSGEIVGEGPTVINTTRDGNQIFPAVTGLGVDGHAITWRSVDASATGADAEKLYLQNFDATGAPTGGEILVPEPDQADFATRNLGGLMVAPLADGGVIVSWGVYETREIDSASHDSVVFNDHVFHRFNAFYDLPGTPADDVVTGSEFDDAISGFAGNDRLVGLEGDDFINGQAGADTLNGGEGHDTLLGGLSPEDLRDIIYAGDGNDSVDAGAGNDLVFGQDGNDTIAGGAGVDELQGQNGNDVITGSAFSDLVFGGAGNDFVNGGFGHDRINGGSGADKFFHAGVLGHGSDWVQDYVAADGDVLLWGGGPATASNFQVNLAHTANAAGERSGDDAVQEAFVIYKPTEQIIWALVDGGGQSTINLQIDGDVFDLLA</sequence>
<dbReference type="EMBL" id="CP123584">
    <property type="protein sequence ID" value="WZK90209.1"/>
    <property type="molecule type" value="Genomic_DNA"/>
</dbReference>
<organism evidence="3 4">
    <name type="scientific">Aliisedimentitalea scapharcae</name>
    <dbReference type="NCBI Taxonomy" id="1524259"/>
    <lineage>
        <taxon>Bacteria</taxon>
        <taxon>Pseudomonadati</taxon>
        <taxon>Pseudomonadota</taxon>
        <taxon>Alphaproteobacteria</taxon>
        <taxon>Rhodobacterales</taxon>
        <taxon>Roseobacteraceae</taxon>
        <taxon>Aliisedimentitalea</taxon>
    </lineage>
</organism>